<sequence>MRISICRSFRTSCWKGVRAGEFISAKLRVPPNFAHVKKLPICLGLILSALLAGCQRPEEAVPPSNLLPKEKMIQMLVEVHLNESRVEAARLRADSSQALFNQLQKDMLWRHEVSDSTFWQSYRYYAVHEKDLDEMYGIVLDSLAMRKVKMQTMPKQ</sequence>
<dbReference type="Pfam" id="PF14129">
    <property type="entry name" value="DUF4296"/>
    <property type="match status" value="1"/>
</dbReference>
<dbReference type="EMBL" id="SRLC01000001">
    <property type="protein sequence ID" value="TGE23786.1"/>
    <property type="molecule type" value="Genomic_DNA"/>
</dbReference>
<evidence type="ECO:0000259" key="1">
    <source>
        <dbReference type="Pfam" id="PF14129"/>
    </source>
</evidence>
<gene>
    <name evidence="2" type="ORF">E5K00_00805</name>
</gene>
<name>A0A4Z0Q2S3_9BACT</name>
<organism evidence="2 3">
    <name type="scientific">Hymenobacter aquaticus</name>
    <dbReference type="NCBI Taxonomy" id="1867101"/>
    <lineage>
        <taxon>Bacteria</taxon>
        <taxon>Pseudomonadati</taxon>
        <taxon>Bacteroidota</taxon>
        <taxon>Cytophagia</taxon>
        <taxon>Cytophagales</taxon>
        <taxon>Hymenobacteraceae</taxon>
        <taxon>Hymenobacter</taxon>
    </lineage>
</organism>
<comment type="caution">
    <text evidence="2">The sequence shown here is derived from an EMBL/GenBank/DDBJ whole genome shotgun (WGS) entry which is preliminary data.</text>
</comment>
<dbReference type="Proteomes" id="UP000297549">
    <property type="component" value="Unassembled WGS sequence"/>
</dbReference>
<feature type="domain" description="DUF4296" evidence="1">
    <location>
        <begin position="63"/>
        <end position="147"/>
    </location>
</feature>
<dbReference type="AlphaFoldDB" id="A0A4Z0Q2S3"/>
<dbReference type="OrthoDB" id="981921at2"/>
<keyword evidence="3" id="KW-1185">Reference proteome</keyword>
<evidence type="ECO:0000313" key="3">
    <source>
        <dbReference type="Proteomes" id="UP000297549"/>
    </source>
</evidence>
<reference evidence="2 3" key="1">
    <citation type="submission" date="2019-04" db="EMBL/GenBank/DDBJ databases">
        <authorList>
            <person name="Feng G."/>
            <person name="Zhang J."/>
            <person name="Zhu H."/>
        </authorList>
    </citation>
    <scope>NUCLEOTIDE SEQUENCE [LARGE SCALE GENOMIC DNA]</scope>
    <source>
        <strain evidence="2 3">JCM 31653</strain>
    </source>
</reference>
<evidence type="ECO:0000313" key="2">
    <source>
        <dbReference type="EMBL" id="TGE23786.1"/>
    </source>
</evidence>
<dbReference type="InterPro" id="IPR025381">
    <property type="entry name" value="DUF4296"/>
</dbReference>
<accession>A0A4Z0Q2S3</accession>
<proteinExistence type="predicted"/>
<protein>
    <submittedName>
        <fullName evidence="2">DUF4296 domain-containing protein</fullName>
    </submittedName>
</protein>